<evidence type="ECO:0000259" key="5">
    <source>
        <dbReference type="Pfam" id="PF22725"/>
    </source>
</evidence>
<dbReference type="Gene3D" id="3.30.360.10">
    <property type="entry name" value="Dihydrodipicolinate Reductase, domain 2"/>
    <property type="match status" value="1"/>
</dbReference>
<evidence type="ECO:0000313" key="7">
    <source>
        <dbReference type="Proteomes" id="UP000565724"/>
    </source>
</evidence>
<dbReference type="Gene3D" id="3.40.50.720">
    <property type="entry name" value="NAD(P)-binding Rossmann-like Domain"/>
    <property type="match status" value="1"/>
</dbReference>
<feature type="domain" description="Gfo/Idh/MocA-like oxidoreductase N-terminal" evidence="4">
    <location>
        <begin position="2"/>
        <end position="120"/>
    </location>
</feature>
<dbReference type="AlphaFoldDB" id="A0A7Y6DX10"/>
<keyword evidence="7" id="KW-1185">Reference proteome</keyword>
<dbReference type="GO" id="GO:0016491">
    <property type="term" value="F:oxidoreductase activity"/>
    <property type="evidence" value="ECO:0007669"/>
    <property type="project" value="UniProtKB-KW"/>
</dbReference>
<proteinExistence type="predicted"/>
<comment type="caution">
    <text evidence="6">The sequence shown here is derived from an EMBL/GenBank/DDBJ whole genome shotgun (WGS) entry which is preliminary data.</text>
</comment>
<reference evidence="6 7" key="1">
    <citation type="submission" date="2020-05" db="EMBL/GenBank/DDBJ databases">
        <title>Genome Sequencing of Type Strains.</title>
        <authorList>
            <person name="Lemaire J.F."/>
            <person name="Inderbitzin P."/>
            <person name="Gregorio O.A."/>
            <person name="Collins S.B."/>
            <person name="Wespe N."/>
            <person name="Knight-Connoni V."/>
        </authorList>
    </citation>
    <scope>NUCLEOTIDE SEQUENCE [LARGE SCALE GENOMIC DNA]</scope>
    <source>
        <strain evidence="6 7">ATCC 25174</strain>
    </source>
</reference>
<evidence type="ECO:0000259" key="4">
    <source>
        <dbReference type="Pfam" id="PF01408"/>
    </source>
</evidence>
<dbReference type="InterPro" id="IPR036291">
    <property type="entry name" value="NAD(P)-bd_dom_sf"/>
</dbReference>
<dbReference type="PANTHER" id="PTHR43818">
    <property type="entry name" value="BCDNA.GH03377"/>
    <property type="match status" value="1"/>
</dbReference>
<accession>A0A7Y6DX10</accession>
<dbReference type="Pfam" id="PF01408">
    <property type="entry name" value="GFO_IDH_MocA"/>
    <property type="match status" value="1"/>
</dbReference>
<feature type="region of interest" description="Disordered" evidence="3">
    <location>
        <begin position="340"/>
        <end position="369"/>
    </location>
</feature>
<dbReference type="RefSeq" id="WP_175346736.1">
    <property type="nucleotide sequence ID" value="NZ_JABMCI010000056.1"/>
</dbReference>
<dbReference type="Pfam" id="PF22725">
    <property type="entry name" value="GFO_IDH_MocA_C3"/>
    <property type="match status" value="1"/>
</dbReference>
<protein>
    <submittedName>
        <fullName evidence="6">Gfo/Idh/MocA family oxidoreductase</fullName>
    </submittedName>
</protein>
<gene>
    <name evidence="6" type="ORF">HP550_06275</name>
</gene>
<keyword evidence="2" id="KW-0520">NAD</keyword>
<sequence>MIRVGIVGLGKMGLSHLAMFNAHPDVTVAGVCDTSSYVLSVLGKNTGLTTYTDYDTMLEKAKLDAVVICTPSVMHGAQVSAALDRGLHVFCEKPFCLDPAESDALAQRAEKLGLVTQVGYHYRFVGAFEEVRRLLDAGAIGTVTHVLAEAYGPVVLKPKGGTWRSQRTEGGGCLYDYAAHPLNLLTWYFGVPTGVSGSVLGRVFSQETDDEVTSTLHLPGGATASLSVSWSDDSQRKMTTKLTLWGTHGRIFVDRQEVQVYLRDTAEVPPGYEQGWNVRYTTDLTEPVWFYVRGEEYSSQVDAFVQRVVTGTTKGENTFRSAADTDLVIAAIVADAEKAPTPVGGAHPAVRKAPAPPARTGLRRLLPQR</sequence>
<keyword evidence="1" id="KW-0560">Oxidoreductase</keyword>
<feature type="domain" description="GFO/IDH/MocA-like oxidoreductase" evidence="5">
    <location>
        <begin position="128"/>
        <end position="251"/>
    </location>
</feature>
<evidence type="ECO:0000256" key="1">
    <source>
        <dbReference type="ARBA" id="ARBA00023002"/>
    </source>
</evidence>
<evidence type="ECO:0000313" key="6">
    <source>
        <dbReference type="EMBL" id="NUU16855.1"/>
    </source>
</evidence>
<dbReference type="InterPro" id="IPR000683">
    <property type="entry name" value="Gfo/Idh/MocA-like_OxRdtase_N"/>
</dbReference>
<dbReference type="InterPro" id="IPR050463">
    <property type="entry name" value="Gfo/Idh/MocA_oxidrdct_glycsds"/>
</dbReference>
<dbReference type="EMBL" id="JABMCI010000056">
    <property type="protein sequence ID" value="NUU16855.1"/>
    <property type="molecule type" value="Genomic_DNA"/>
</dbReference>
<dbReference type="SUPFAM" id="SSF51735">
    <property type="entry name" value="NAD(P)-binding Rossmann-fold domains"/>
    <property type="match status" value="1"/>
</dbReference>
<dbReference type="InterPro" id="IPR055170">
    <property type="entry name" value="GFO_IDH_MocA-like_dom"/>
</dbReference>
<dbReference type="SUPFAM" id="SSF55347">
    <property type="entry name" value="Glyceraldehyde-3-phosphate dehydrogenase-like, C-terminal domain"/>
    <property type="match status" value="1"/>
</dbReference>
<evidence type="ECO:0000256" key="3">
    <source>
        <dbReference type="SAM" id="MobiDB-lite"/>
    </source>
</evidence>
<dbReference type="PANTHER" id="PTHR43818:SF11">
    <property type="entry name" value="BCDNA.GH03377"/>
    <property type="match status" value="1"/>
</dbReference>
<organism evidence="6 7">
    <name type="scientific">Cellulomonas humilata</name>
    <dbReference type="NCBI Taxonomy" id="144055"/>
    <lineage>
        <taxon>Bacteria</taxon>
        <taxon>Bacillati</taxon>
        <taxon>Actinomycetota</taxon>
        <taxon>Actinomycetes</taxon>
        <taxon>Micrococcales</taxon>
        <taxon>Cellulomonadaceae</taxon>
        <taxon>Cellulomonas</taxon>
    </lineage>
</organism>
<evidence type="ECO:0000256" key="2">
    <source>
        <dbReference type="ARBA" id="ARBA00023027"/>
    </source>
</evidence>
<dbReference type="GO" id="GO:0000166">
    <property type="term" value="F:nucleotide binding"/>
    <property type="evidence" value="ECO:0007669"/>
    <property type="project" value="InterPro"/>
</dbReference>
<dbReference type="Proteomes" id="UP000565724">
    <property type="component" value="Unassembled WGS sequence"/>
</dbReference>
<name>A0A7Y6DX10_9CELL</name>